<sequence length="263" mass="28731">MFGCIICTETFLSSESSGKHAVALNCGHIFHCSCLKTWLEKSKTCPICRFSVTVQDQFLRLHLQSVSQSNSAFLNDTVGSQPDELKEKEELIELRKTVANYKKIFANVLNCTGEIKKNISLVENEVSKEVSGPKDEIIDLSETADVEAMPGVEAPVFRAPQNPNSRIVTQVTIPRNLRLRPFTTTASASSLVPNRAANTRPGPRLINRTTASRVTPTNSSRVSLPQSSRGVINTSRVHHVERGAAAAAPSRKAATNAHPARKN</sequence>
<dbReference type="PROSITE" id="PS50089">
    <property type="entry name" value="ZF_RING_2"/>
    <property type="match status" value="1"/>
</dbReference>
<feature type="compositionally biased region" description="Polar residues" evidence="4">
    <location>
        <begin position="207"/>
        <end position="235"/>
    </location>
</feature>
<dbReference type="InterPro" id="IPR001841">
    <property type="entry name" value="Znf_RING"/>
</dbReference>
<evidence type="ECO:0000259" key="5">
    <source>
        <dbReference type="PROSITE" id="PS50089"/>
    </source>
</evidence>
<dbReference type="EMBL" id="CVRI01000042">
    <property type="protein sequence ID" value="CRK95472.1"/>
    <property type="molecule type" value="Genomic_DNA"/>
</dbReference>
<keyword evidence="2" id="KW-0862">Zinc</keyword>
<organism evidence="6 7">
    <name type="scientific">Clunio marinus</name>
    <dbReference type="NCBI Taxonomy" id="568069"/>
    <lineage>
        <taxon>Eukaryota</taxon>
        <taxon>Metazoa</taxon>
        <taxon>Ecdysozoa</taxon>
        <taxon>Arthropoda</taxon>
        <taxon>Hexapoda</taxon>
        <taxon>Insecta</taxon>
        <taxon>Pterygota</taxon>
        <taxon>Neoptera</taxon>
        <taxon>Endopterygota</taxon>
        <taxon>Diptera</taxon>
        <taxon>Nematocera</taxon>
        <taxon>Chironomoidea</taxon>
        <taxon>Chironomidae</taxon>
        <taxon>Clunio</taxon>
    </lineage>
</organism>
<dbReference type="Proteomes" id="UP000183832">
    <property type="component" value="Unassembled WGS sequence"/>
</dbReference>
<evidence type="ECO:0000256" key="2">
    <source>
        <dbReference type="ARBA" id="ARBA00022833"/>
    </source>
</evidence>
<keyword evidence="1 3" id="KW-0863">Zinc-finger</keyword>
<feature type="region of interest" description="Disordered" evidence="4">
    <location>
        <begin position="186"/>
        <end position="263"/>
    </location>
</feature>
<dbReference type="InterPro" id="IPR013083">
    <property type="entry name" value="Znf_RING/FYVE/PHD"/>
</dbReference>
<dbReference type="Pfam" id="PF13639">
    <property type="entry name" value="zf-RING_2"/>
    <property type="match status" value="1"/>
</dbReference>
<feature type="domain" description="RING-type" evidence="5">
    <location>
        <begin position="4"/>
        <end position="49"/>
    </location>
</feature>
<gene>
    <name evidence="6" type="ORF">CLUMA_CG008941</name>
</gene>
<accession>A0A1J1I5B4</accession>
<dbReference type="AlphaFoldDB" id="A0A1J1I5B4"/>
<dbReference type="GO" id="GO:0016567">
    <property type="term" value="P:protein ubiquitination"/>
    <property type="evidence" value="ECO:0007669"/>
    <property type="project" value="InterPro"/>
</dbReference>
<feature type="compositionally biased region" description="Low complexity" evidence="4">
    <location>
        <begin position="244"/>
        <end position="257"/>
    </location>
</feature>
<dbReference type="GO" id="GO:0008270">
    <property type="term" value="F:zinc ion binding"/>
    <property type="evidence" value="ECO:0007669"/>
    <property type="project" value="UniProtKB-KW"/>
</dbReference>
<keyword evidence="7" id="KW-1185">Reference proteome</keyword>
<protein>
    <submittedName>
        <fullName evidence="6">CLUMA_CG008941, isoform A</fullName>
    </submittedName>
</protein>
<evidence type="ECO:0000313" key="6">
    <source>
        <dbReference type="EMBL" id="CRK95472.1"/>
    </source>
</evidence>
<dbReference type="STRING" id="568069.A0A1J1I5B4"/>
<reference evidence="6 7" key="1">
    <citation type="submission" date="2015-04" db="EMBL/GenBank/DDBJ databases">
        <authorList>
            <person name="Syromyatnikov M.Y."/>
            <person name="Popov V.N."/>
        </authorList>
    </citation>
    <scope>NUCLEOTIDE SEQUENCE [LARGE SCALE GENOMIC DNA]</scope>
</reference>
<dbReference type="OrthoDB" id="7791690at2759"/>
<dbReference type="PANTHER" id="PTHR16047:SF7">
    <property type="entry name" value="E3 UBIQUITIN-PROTEIN LIGASE RFWD3"/>
    <property type="match status" value="1"/>
</dbReference>
<keyword evidence="1 3" id="KW-0479">Metal-binding</keyword>
<dbReference type="GO" id="GO:0036297">
    <property type="term" value="P:interstrand cross-link repair"/>
    <property type="evidence" value="ECO:0007669"/>
    <property type="project" value="InterPro"/>
</dbReference>
<dbReference type="PANTHER" id="PTHR16047">
    <property type="entry name" value="RFWD3 PROTEIN"/>
    <property type="match status" value="1"/>
</dbReference>
<evidence type="ECO:0000256" key="3">
    <source>
        <dbReference type="PROSITE-ProRule" id="PRU00175"/>
    </source>
</evidence>
<evidence type="ECO:0000256" key="4">
    <source>
        <dbReference type="SAM" id="MobiDB-lite"/>
    </source>
</evidence>
<proteinExistence type="predicted"/>
<dbReference type="InterPro" id="IPR037381">
    <property type="entry name" value="RFWD3"/>
</dbReference>
<dbReference type="SMART" id="SM00184">
    <property type="entry name" value="RING"/>
    <property type="match status" value="1"/>
</dbReference>
<dbReference type="GO" id="GO:0005634">
    <property type="term" value="C:nucleus"/>
    <property type="evidence" value="ECO:0007669"/>
    <property type="project" value="InterPro"/>
</dbReference>
<evidence type="ECO:0000313" key="7">
    <source>
        <dbReference type="Proteomes" id="UP000183832"/>
    </source>
</evidence>
<evidence type="ECO:0000256" key="1">
    <source>
        <dbReference type="ARBA" id="ARBA00022771"/>
    </source>
</evidence>
<dbReference type="SUPFAM" id="SSF57850">
    <property type="entry name" value="RING/U-box"/>
    <property type="match status" value="1"/>
</dbReference>
<dbReference type="Gene3D" id="3.30.40.10">
    <property type="entry name" value="Zinc/RING finger domain, C3HC4 (zinc finger)"/>
    <property type="match status" value="1"/>
</dbReference>
<name>A0A1J1I5B4_9DIPT</name>
<dbReference type="GO" id="GO:0004842">
    <property type="term" value="F:ubiquitin-protein transferase activity"/>
    <property type="evidence" value="ECO:0007669"/>
    <property type="project" value="InterPro"/>
</dbReference>